<dbReference type="GO" id="GO:0005743">
    <property type="term" value="C:mitochondrial inner membrane"/>
    <property type="evidence" value="ECO:0007669"/>
    <property type="project" value="UniProtKB-SubCell"/>
</dbReference>
<keyword evidence="5" id="KW-0813">Transport</keyword>
<dbReference type="EMBL" id="CAJFCJ010000003">
    <property type="protein sequence ID" value="CAD5113358.1"/>
    <property type="molecule type" value="Genomic_DNA"/>
</dbReference>
<evidence type="ECO:0000256" key="3">
    <source>
        <dbReference type="ARBA" id="ARBA00004637"/>
    </source>
</evidence>
<dbReference type="PANTHER" id="PTHR21268">
    <property type="entry name" value="NADH DEHYDROGENASE [UBIQUINONE] IRON-SULFUR PROTEIN 5"/>
    <property type="match status" value="1"/>
</dbReference>
<dbReference type="OrthoDB" id="9992197at2759"/>
<accession>A0A7I8VDE3</accession>
<reference evidence="13 14" key="1">
    <citation type="submission" date="2020-08" db="EMBL/GenBank/DDBJ databases">
        <authorList>
            <person name="Hejnol A."/>
        </authorList>
    </citation>
    <scope>NUCLEOTIDE SEQUENCE [LARGE SCALE GENOMIC DNA]</scope>
</reference>
<evidence type="ECO:0000313" key="14">
    <source>
        <dbReference type="Proteomes" id="UP000549394"/>
    </source>
</evidence>
<keyword evidence="6" id="KW-0679">Respiratory chain</keyword>
<gene>
    <name evidence="13" type="ORF">DGYR_LOCUS2366</name>
</gene>
<protein>
    <submittedName>
        <fullName evidence="13">Uncharacterized protein</fullName>
    </submittedName>
</protein>
<comment type="function">
    <text evidence="1">Accessory subunit of the mitochondrial membrane respiratory chain NADH dehydrogenase (Complex I), that is believed not to be involved in catalysis. Complex I functions in the transfer of electrons from NADH to the respiratory chain. The immediate electron acceptor for the enzyme is believed to be ubiquinone.</text>
</comment>
<name>A0A7I8VDE3_9ANNE</name>
<keyword evidence="9" id="KW-0496">Mitochondrion</keyword>
<keyword evidence="8" id="KW-0249">Electron transport</keyword>
<comment type="similarity">
    <text evidence="4">Belongs to the complex I NDUFS5 subunit family.</text>
</comment>
<dbReference type="AlphaFoldDB" id="A0A7I8VDE3"/>
<keyword evidence="7" id="KW-0999">Mitochondrion inner membrane</keyword>
<evidence type="ECO:0000256" key="8">
    <source>
        <dbReference type="ARBA" id="ARBA00022982"/>
    </source>
</evidence>
<evidence type="ECO:0000256" key="10">
    <source>
        <dbReference type="ARBA" id="ARBA00023136"/>
    </source>
</evidence>
<evidence type="ECO:0000313" key="13">
    <source>
        <dbReference type="EMBL" id="CAD5113358.1"/>
    </source>
</evidence>
<proteinExistence type="inferred from homology"/>
<evidence type="ECO:0000256" key="12">
    <source>
        <dbReference type="PIRSR" id="PIRSR619342-50"/>
    </source>
</evidence>
<keyword evidence="10" id="KW-0472">Membrane</keyword>
<feature type="disulfide bond" evidence="12">
    <location>
        <begin position="47"/>
        <end position="80"/>
    </location>
</feature>
<dbReference type="PANTHER" id="PTHR21268:SF2">
    <property type="entry name" value="NADH DEHYDROGENASE [UBIQUINONE] IRON-SULFUR PROTEIN 5"/>
    <property type="match status" value="1"/>
</dbReference>
<dbReference type="PROSITE" id="PS51808">
    <property type="entry name" value="CHCH"/>
    <property type="match status" value="1"/>
</dbReference>
<organism evidence="13 14">
    <name type="scientific">Dimorphilus gyrociliatus</name>
    <dbReference type="NCBI Taxonomy" id="2664684"/>
    <lineage>
        <taxon>Eukaryota</taxon>
        <taxon>Metazoa</taxon>
        <taxon>Spiralia</taxon>
        <taxon>Lophotrochozoa</taxon>
        <taxon>Annelida</taxon>
        <taxon>Polychaeta</taxon>
        <taxon>Polychaeta incertae sedis</taxon>
        <taxon>Dinophilidae</taxon>
        <taxon>Dimorphilus</taxon>
    </lineage>
</organism>
<dbReference type="GO" id="GO:0005758">
    <property type="term" value="C:mitochondrial intermembrane space"/>
    <property type="evidence" value="ECO:0007669"/>
    <property type="project" value="UniProtKB-SubCell"/>
</dbReference>
<feature type="disulfide bond" evidence="12">
    <location>
        <begin position="57"/>
        <end position="70"/>
    </location>
</feature>
<evidence type="ECO:0000256" key="11">
    <source>
        <dbReference type="ARBA" id="ARBA00023157"/>
    </source>
</evidence>
<dbReference type="Pfam" id="PF10200">
    <property type="entry name" value="Ndufs5"/>
    <property type="match status" value="1"/>
</dbReference>
<evidence type="ECO:0000256" key="6">
    <source>
        <dbReference type="ARBA" id="ARBA00022660"/>
    </source>
</evidence>
<evidence type="ECO:0000256" key="2">
    <source>
        <dbReference type="ARBA" id="ARBA00004569"/>
    </source>
</evidence>
<evidence type="ECO:0000256" key="7">
    <source>
        <dbReference type="ARBA" id="ARBA00022792"/>
    </source>
</evidence>
<dbReference type="Proteomes" id="UP000549394">
    <property type="component" value="Unassembled WGS sequence"/>
</dbReference>
<evidence type="ECO:0000256" key="9">
    <source>
        <dbReference type="ARBA" id="ARBA00023128"/>
    </source>
</evidence>
<comment type="caution">
    <text evidence="13">The sequence shown here is derived from an EMBL/GenBank/DDBJ whole genome shotgun (WGS) entry which is preliminary data.</text>
</comment>
<keyword evidence="11 12" id="KW-1015">Disulfide bond</keyword>
<keyword evidence="14" id="KW-1185">Reference proteome</keyword>
<evidence type="ECO:0000256" key="1">
    <source>
        <dbReference type="ARBA" id="ARBA00003195"/>
    </source>
</evidence>
<dbReference type="InterPro" id="IPR019342">
    <property type="entry name" value="NADH_UbQ_OxRdtase_FeS-su5"/>
</dbReference>
<comment type="subcellular location">
    <subcellularLocation>
        <location evidence="3">Mitochondrion inner membrane</location>
        <topology evidence="3">Peripheral membrane protein</topology>
    </subcellularLocation>
    <subcellularLocation>
        <location evidence="2">Mitochondrion intermembrane space</location>
    </subcellularLocation>
</comment>
<evidence type="ECO:0000256" key="4">
    <source>
        <dbReference type="ARBA" id="ARBA00007372"/>
    </source>
</evidence>
<sequence length="135" mass="15892">MFKPARNLSPNEYDELSGLQAGDRGPFIYTPLTKIVEHWFTYQFGPCADLELDYYRCASRVGEKQVDTKCRKMFEDLRECVFRTKTIERYYAIQNERKKQGLKPMDPPPKDAVYFNIGIGAEYPLHAKYKEFETE</sequence>
<evidence type="ECO:0000256" key="5">
    <source>
        <dbReference type="ARBA" id="ARBA00022448"/>
    </source>
</evidence>